<evidence type="ECO:0000313" key="3">
    <source>
        <dbReference type="Proteomes" id="UP001498398"/>
    </source>
</evidence>
<dbReference type="EMBL" id="JBANRG010000034">
    <property type="protein sequence ID" value="KAK7450113.1"/>
    <property type="molecule type" value="Genomic_DNA"/>
</dbReference>
<keyword evidence="1" id="KW-1133">Transmembrane helix</keyword>
<keyword evidence="1" id="KW-0812">Transmembrane</keyword>
<proteinExistence type="predicted"/>
<dbReference type="Proteomes" id="UP001498398">
    <property type="component" value="Unassembled WGS sequence"/>
</dbReference>
<reference evidence="2 3" key="1">
    <citation type="submission" date="2024-01" db="EMBL/GenBank/DDBJ databases">
        <title>A draft genome for the cacao thread blight pathogen Marasmiellus scandens.</title>
        <authorList>
            <person name="Baruah I.K."/>
            <person name="Leung J."/>
            <person name="Bukari Y."/>
            <person name="Amoako-Attah I."/>
            <person name="Meinhardt L.W."/>
            <person name="Bailey B.A."/>
            <person name="Cohen S.P."/>
        </authorList>
    </citation>
    <scope>NUCLEOTIDE SEQUENCE [LARGE SCALE GENOMIC DNA]</scope>
    <source>
        <strain evidence="2 3">GH-19</strain>
    </source>
</reference>
<feature type="transmembrane region" description="Helical" evidence="1">
    <location>
        <begin position="59"/>
        <end position="83"/>
    </location>
</feature>
<name>A0ABR1J4U6_9AGAR</name>
<feature type="transmembrane region" description="Helical" evidence="1">
    <location>
        <begin position="89"/>
        <end position="110"/>
    </location>
</feature>
<evidence type="ECO:0000313" key="2">
    <source>
        <dbReference type="EMBL" id="KAK7450113.1"/>
    </source>
</evidence>
<gene>
    <name evidence="2" type="ORF">VKT23_012995</name>
</gene>
<accession>A0ABR1J4U6</accession>
<keyword evidence="3" id="KW-1185">Reference proteome</keyword>
<sequence length="183" mass="20734">MLVLDPHFHSWLVLTFIVLICFDVMSTVLMSWGVFMIVRNQQGLTVNLKTLSKWRIPVVILKSGIMYYLIITGLQLGAVILYWLPQGVYSLVLNNYLTPLSTILVSRFLLDLREAMSQGSDQSSHTQEMQFAANSGADDSVTVRSFRIRSRGRMVTRKAGYQSGLYRDFQFEAGTQNQAGELD</sequence>
<organism evidence="2 3">
    <name type="scientific">Marasmiellus scandens</name>
    <dbReference type="NCBI Taxonomy" id="2682957"/>
    <lineage>
        <taxon>Eukaryota</taxon>
        <taxon>Fungi</taxon>
        <taxon>Dikarya</taxon>
        <taxon>Basidiomycota</taxon>
        <taxon>Agaricomycotina</taxon>
        <taxon>Agaricomycetes</taxon>
        <taxon>Agaricomycetidae</taxon>
        <taxon>Agaricales</taxon>
        <taxon>Marasmiineae</taxon>
        <taxon>Omphalotaceae</taxon>
        <taxon>Marasmiellus</taxon>
    </lineage>
</organism>
<protein>
    <submittedName>
        <fullName evidence="2">Uncharacterized protein</fullName>
    </submittedName>
</protein>
<evidence type="ECO:0000256" key="1">
    <source>
        <dbReference type="SAM" id="Phobius"/>
    </source>
</evidence>
<comment type="caution">
    <text evidence="2">The sequence shown here is derived from an EMBL/GenBank/DDBJ whole genome shotgun (WGS) entry which is preliminary data.</text>
</comment>
<feature type="transmembrane region" description="Helical" evidence="1">
    <location>
        <begin position="12"/>
        <end position="38"/>
    </location>
</feature>
<keyword evidence="1" id="KW-0472">Membrane</keyword>